<feature type="chain" id="PRO_5003609827" evidence="1">
    <location>
        <begin position="22"/>
        <end position="112"/>
    </location>
</feature>
<evidence type="ECO:0000313" key="3">
    <source>
        <dbReference type="Proteomes" id="UP000003571"/>
    </source>
</evidence>
<proteinExistence type="predicted"/>
<gene>
    <name evidence="2" type="ORF">TresaDRAFT_0805</name>
</gene>
<dbReference type="EMBL" id="AGRW01000052">
    <property type="protein sequence ID" value="EIC00980.1"/>
    <property type="molecule type" value="Genomic_DNA"/>
</dbReference>
<reference evidence="2 3" key="1">
    <citation type="submission" date="2011-09" db="EMBL/GenBank/DDBJ databases">
        <title>The draft genome of Treponema saccharophilum DSM 2985.</title>
        <authorList>
            <consortium name="US DOE Joint Genome Institute (JGI-PGF)"/>
            <person name="Lucas S."/>
            <person name="Copeland A."/>
            <person name="Lapidus A."/>
            <person name="Glavina del Rio T."/>
            <person name="Dalin E."/>
            <person name="Tice H."/>
            <person name="Bruce D."/>
            <person name="Goodwin L."/>
            <person name="Pitluck S."/>
            <person name="Peters L."/>
            <person name="Kyrpides N."/>
            <person name="Mavromatis K."/>
            <person name="Ivanova N."/>
            <person name="Markowitz V."/>
            <person name="Cheng J.-F."/>
            <person name="Hugenholtz P."/>
            <person name="Woyke T."/>
            <person name="Wu D."/>
            <person name="Gronow S."/>
            <person name="Wellnitz S."/>
            <person name="Brambilla E."/>
            <person name="Klenk H.-P."/>
            <person name="Eisen J.A."/>
        </authorList>
    </citation>
    <scope>NUCLEOTIDE SEQUENCE [LARGE SCALE GENOMIC DNA]</scope>
    <source>
        <strain evidence="2 3">DSM 2985</strain>
    </source>
</reference>
<dbReference type="GO" id="GO:0000428">
    <property type="term" value="C:DNA-directed RNA polymerase complex"/>
    <property type="evidence" value="ECO:0007669"/>
    <property type="project" value="UniProtKB-KW"/>
</dbReference>
<dbReference type="Proteomes" id="UP000003571">
    <property type="component" value="Unassembled WGS sequence"/>
</dbReference>
<keyword evidence="2" id="KW-0240">DNA-directed RNA polymerase</keyword>
<name>H7EMR6_9SPIR</name>
<dbReference type="RefSeq" id="WP_002705659.1">
    <property type="nucleotide sequence ID" value="NZ_AGRW01000052.1"/>
</dbReference>
<evidence type="ECO:0000313" key="2">
    <source>
        <dbReference type="EMBL" id="EIC00980.1"/>
    </source>
</evidence>
<protein>
    <submittedName>
        <fullName evidence="2">DNA-directed RNA polymerase subunit alpha</fullName>
    </submittedName>
</protein>
<dbReference type="PATRIC" id="fig|907348.3.peg.2218"/>
<accession>H7EMR6</accession>
<keyword evidence="2" id="KW-0804">Transcription</keyword>
<feature type="signal peptide" evidence="1">
    <location>
        <begin position="1"/>
        <end position="21"/>
    </location>
</feature>
<evidence type="ECO:0000256" key="1">
    <source>
        <dbReference type="SAM" id="SignalP"/>
    </source>
</evidence>
<dbReference type="AlphaFoldDB" id="H7EMR6"/>
<keyword evidence="1" id="KW-0732">Signal</keyword>
<comment type="caution">
    <text evidence="2">The sequence shown here is derived from an EMBL/GenBank/DDBJ whole genome shotgun (WGS) entry which is preliminary data.</text>
</comment>
<keyword evidence="3" id="KW-1185">Reference proteome</keyword>
<organism evidence="2 3">
    <name type="scientific">Treponema saccharophilum DSM 2985</name>
    <dbReference type="NCBI Taxonomy" id="907348"/>
    <lineage>
        <taxon>Bacteria</taxon>
        <taxon>Pseudomonadati</taxon>
        <taxon>Spirochaetota</taxon>
        <taxon>Spirochaetia</taxon>
        <taxon>Spirochaetales</taxon>
        <taxon>Treponemataceae</taxon>
        <taxon>Treponema</taxon>
    </lineage>
</organism>
<sequence length="112" mass="11899">MKKIVAFIVSAAFVLPTFALTVNVGDDIAVAGKTGSVTKIIDVDKTRFEMDVLVEGTTYTFGVTKDSIVPLGNKDYKVTAVQRNRLEMAVVATRNAQPSVSASSNNSTADAK</sequence>